<feature type="transmembrane region" description="Helical" evidence="7">
    <location>
        <begin position="154"/>
        <end position="173"/>
    </location>
</feature>
<proteinExistence type="predicted"/>
<dbReference type="InterPro" id="IPR003594">
    <property type="entry name" value="HATPase_dom"/>
</dbReference>
<dbReference type="InterPro" id="IPR036097">
    <property type="entry name" value="HisK_dim/P_sf"/>
</dbReference>
<evidence type="ECO:0000313" key="10">
    <source>
        <dbReference type="Proteomes" id="UP000326780"/>
    </source>
</evidence>
<dbReference type="Pfam" id="PF02518">
    <property type="entry name" value="HATPase_c"/>
    <property type="match status" value="1"/>
</dbReference>
<dbReference type="CDD" id="cd00082">
    <property type="entry name" value="HisKA"/>
    <property type="match status" value="1"/>
</dbReference>
<reference evidence="9 10" key="1">
    <citation type="submission" date="2019-10" db="EMBL/GenBank/DDBJ databases">
        <title>Complete genome sequence of Variovorax paradoxus 5C-2.</title>
        <authorList>
            <person name="Gogoleva N.E."/>
            <person name="Balkin A.S."/>
        </authorList>
    </citation>
    <scope>NUCLEOTIDE SEQUENCE [LARGE SCALE GENOMIC DNA]</scope>
    <source>
        <strain evidence="9 10">5C-2</strain>
    </source>
</reference>
<dbReference type="GO" id="GO:0000155">
    <property type="term" value="F:phosphorelay sensor kinase activity"/>
    <property type="evidence" value="ECO:0007669"/>
    <property type="project" value="InterPro"/>
</dbReference>
<keyword evidence="7" id="KW-0812">Transmembrane</keyword>
<evidence type="ECO:0000256" key="3">
    <source>
        <dbReference type="ARBA" id="ARBA00022553"/>
    </source>
</evidence>
<dbReference type="PROSITE" id="PS50109">
    <property type="entry name" value="HIS_KIN"/>
    <property type="match status" value="1"/>
</dbReference>
<organism evidence="9 10">
    <name type="scientific">Variovorax paradoxus</name>
    <dbReference type="NCBI Taxonomy" id="34073"/>
    <lineage>
        <taxon>Bacteria</taxon>
        <taxon>Pseudomonadati</taxon>
        <taxon>Pseudomonadota</taxon>
        <taxon>Betaproteobacteria</taxon>
        <taxon>Burkholderiales</taxon>
        <taxon>Comamonadaceae</taxon>
        <taxon>Variovorax</taxon>
    </lineage>
</organism>
<keyword evidence="7" id="KW-1133">Transmembrane helix</keyword>
<dbReference type="EMBL" id="CP045644">
    <property type="protein sequence ID" value="QFZ84326.1"/>
    <property type="molecule type" value="Genomic_DNA"/>
</dbReference>
<name>A0A5Q0M4F2_VARPD</name>
<dbReference type="PRINTS" id="PR00344">
    <property type="entry name" value="BCTRLSENSOR"/>
</dbReference>
<dbReference type="Gene3D" id="3.30.565.10">
    <property type="entry name" value="Histidine kinase-like ATPase, C-terminal domain"/>
    <property type="match status" value="1"/>
</dbReference>
<feature type="transmembrane region" description="Helical" evidence="7">
    <location>
        <begin position="61"/>
        <end position="85"/>
    </location>
</feature>
<evidence type="ECO:0000313" key="9">
    <source>
        <dbReference type="EMBL" id="QFZ84326.1"/>
    </source>
</evidence>
<dbReference type="Gene3D" id="1.10.287.130">
    <property type="match status" value="1"/>
</dbReference>
<keyword evidence="7" id="KW-0472">Membrane</keyword>
<feature type="domain" description="Histidine kinase" evidence="8">
    <location>
        <begin position="241"/>
        <end position="456"/>
    </location>
</feature>
<evidence type="ECO:0000256" key="5">
    <source>
        <dbReference type="ARBA" id="ARBA00022777"/>
    </source>
</evidence>
<dbReference type="AlphaFoldDB" id="A0A5Q0M4F2"/>
<evidence type="ECO:0000256" key="4">
    <source>
        <dbReference type="ARBA" id="ARBA00022679"/>
    </source>
</evidence>
<evidence type="ECO:0000256" key="2">
    <source>
        <dbReference type="ARBA" id="ARBA00012438"/>
    </source>
</evidence>
<comment type="catalytic activity">
    <reaction evidence="1">
        <text>ATP + protein L-histidine = ADP + protein N-phospho-L-histidine.</text>
        <dbReference type="EC" id="2.7.13.3"/>
    </reaction>
</comment>
<feature type="transmembrane region" description="Helical" evidence="7">
    <location>
        <begin position="34"/>
        <end position="55"/>
    </location>
</feature>
<feature type="transmembrane region" description="Helical" evidence="7">
    <location>
        <begin position="92"/>
        <end position="110"/>
    </location>
</feature>
<dbReference type="Pfam" id="PF00512">
    <property type="entry name" value="HisKA"/>
    <property type="match status" value="1"/>
</dbReference>
<protein>
    <recommendedName>
        <fullName evidence="2">histidine kinase</fullName>
        <ecNumber evidence="2">2.7.13.3</ecNumber>
    </recommendedName>
</protein>
<dbReference type="InterPro" id="IPR005467">
    <property type="entry name" value="His_kinase_dom"/>
</dbReference>
<dbReference type="InterPro" id="IPR036890">
    <property type="entry name" value="HATPase_C_sf"/>
</dbReference>
<feature type="transmembrane region" description="Helical" evidence="7">
    <location>
        <begin position="6"/>
        <end position="27"/>
    </location>
</feature>
<keyword evidence="6" id="KW-0902">Two-component regulatory system</keyword>
<dbReference type="SMART" id="SM00387">
    <property type="entry name" value="HATPase_c"/>
    <property type="match status" value="1"/>
</dbReference>
<dbReference type="RefSeq" id="WP_153282970.1">
    <property type="nucleotide sequence ID" value="NZ_CP045644.1"/>
</dbReference>
<dbReference type="SUPFAM" id="SSF55874">
    <property type="entry name" value="ATPase domain of HSP90 chaperone/DNA topoisomerase II/histidine kinase"/>
    <property type="match status" value="1"/>
</dbReference>
<dbReference type="InterPro" id="IPR050736">
    <property type="entry name" value="Sensor_HK_Regulatory"/>
</dbReference>
<accession>A0A5Q0M4F2</accession>
<feature type="transmembrane region" description="Helical" evidence="7">
    <location>
        <begin position="122"/>
        <end position="142"/>
    </location>
</feature>
<keyword evidence="5" id="KW-0418">Kinase</keyword>
<dbReference type="InterPro" id="IPR004358">
    <property type="entry name" value="Sig_transdc_His_kin-like_C"/>
</dbReference>
<dbReference type="CDD" id="cd16922">
    <property type="entry name" value="HATPase_EvgS-ArcB-TorS-like"/>
    <property type="match status" value="1"/>
</dbReference>
<keyword evidence="4" id="KW-0808">Transferase</keyword>
<dbReference type="SUPFAM" id="SSF47384">
    <property type="entry name" value="Homodimeric domain of signal transducing histidine kinase"/>
    <property type="match status" value="1"/>
</dbReference>
<evidence type="ECO:0000259" key="8">
    <source>
        <dbReference type="PROSITE" id="PS50109"/>
    </source>
</evidence>
<dbReference type="SMART" id="SM00388">
    <property type="entry name" value="HisKA"/>
    <property type="match status" value="1"/>
</dbReference>
<sequence length="553" mass="60256">MNLSLGTAAFFTALLEAVLAAGMWALWARGRARYLIHWGFGFFVFGVGALLLTLRGRIPDFLSILVGNLCLTLSSILLYVGICVFFDRRRSWLPWMVGVLSSEVALLAYYSYGSYDTSARVYVYSVAQTLIALMMLQTLFAVNRGRGERFKPEVAAVALVALAALVAHSARLVGTPFFPVPQDFLASGDFQVLFAFGLQLIHVGYAIAFGNMHASALHEELRTALADAEAKDRQKVEILGYVSHDLRAPLATISGYSSLLLANANQGQRKHLLAIQRGVKYQLNLIDELLEYAKAELQPLAIQPLTTDLPLLLDNISEYGVALCSQQNNGFRYQPSTRIPQRINIDGKRLQQVLLNLLSNAAKFTRDGLVTLSVTARKEGATCTLNFAVSDTGIGVDLNQNADIFSAFQQVQAASGSSGLGLFIVRRIVEAMGGSLSVTSVYGQGATFSFVLSAPTDEADADWVVVEQREMEPAGSSSMPAMPRNLMPEDRALDELAGLALQGRFTDIEHWVAHHADQVAHAAFIARLLDLLEQLDFRGIHGLALSGRSDPNT</sequence>
<keyword evidence="3" id="KW-0597">Phosphoprotein</keyword>
<dbReference type="PANTHER" id="PTHR43711:SF26">
    <property type="entry name" value="SENSOR HISTIDINE KINASE RCSC"/>
    <property type="match status" value="1"/>
</dbReference>
<dbReference type="InterPro" id="IPR003661">
    <property type="entry name" value="HisK_dim/P_dom"/>
</dbReference>
<evidence type="ECO:0000256" key="7">
    <source>
        <dbReference type="SAM" id="Phobius"/>
    </source>
</evidence>
<gene>
    <name evidence="9" type="ORF">GFK26_16940</name>
</gene>
<dbReference type="Proteomes" id="UP000326780">
    <property type="component" value="Chromosome"/>
</dbReference>
<feature type="transmembrane region" description="Helical" evidence="7">
    <location>
        <begin position="193"/>
        <end position="212"/>
    </location>
</feature>
<evidence type="ECO:0000256" key="1">
    <source>
        <dbReference type="ARBA" id="ARBA00000085"/>
    </source>
</evidence>
<dbReference type="EC" id="2.7.13.3" evidence="2"/>
<evidence type="ECO:0000256" key="6">
    <source>
        <dbReference type="ARBA" id="ARBA00023012"/>
    </source>
</evidence>
<dbReference type="PANTHER" id="PTHR43711">
    <property type="entry name" value="TWO-COMPONENT HISTIDINE KINASE"/>
    <property type="match status" value="1"/>
</dbReference>